<evidence type="ECO:0000313" key="2">
    <source>
        <dbReference type="Proteomes" id="UP001610446"/>
    </source>
</evidence>
<organism evidence="1 2">
    <name type="scientific">Aspergillus pseudoustus</name>
    <dbReference type="NCBI Taxonomy" id="1810923"/>
    <lineage>
        <taxon>Eukaryota</taxon>
        <taxon>Fungi</taxon>
        <taxon>Dikarya</taxon>
        <taxon>Ascomycota</taxon>
        <taxon>Pezizomycotina</taxon>
        <taxon>Eurotiomycetes</taxon>
        <taxon>Eurotiomycetidae</taxon>
        <taxon>Eurotiales</taxon>
        <taxon>Aspergillaceae</taxon>
        <taxon>Aspergillus</taxon>
        <taxon>Aspergillus subgen. Nidulantes</taxon>
    </lineage>
</organism>
<sequence>MAKSFGILYPPSLIVPEKCTTRTRIRTWTGPVGVGPRSQRSGTIRKGWNVTGVNRRFRQRRARARAGVV</sequence>
<evidence type="ECO:0000313" key="1">
    <source>
        <dbReference type="EMBL" id="KAL2832342.1"/>
    </source>
</evidence>
<gene>
    <name evidence="1" type="ORF">BJY01DRAFT_100999</name>
</gene>
<comment type="caution">
    <text evidence="1">The sequence shown here is derived from an EMBL/GenBank/DDBJ whole genome shotgun (WGS) entry which is preliminary data.</text>
</comment>
<reference evidence="1 2" key="1">
    <citation type="submission" date="2024-07" db="EMBL/GenBank/DDBJ databases">
        <title>Section-level genome sequencing and comparative genomics of Aspergillus sections Usti and Cavernicolus.</title>
        <authorList>
            <consortium name="Lawrence Berkeley National Laboratory"/>
            <person name="Nybo J.L."/>
            <person name="Vesth T.C."/>
            <person name="Theobald S."/>
            <person name="Frisvad J.C."/>
            <person name="Larsen T.O."/>
            <person name="Kjaerboelling I."/>
            <person name="Rothschild-Mancinelli K."/>
            <person name="Lyhne E.K."/>
            <person name="Kogle M.E."/>
            <person name="Barry K."/>
            <person name="Clum A."/>
            <person name="Na H."/>
            <person name="Ledsgaard L."/>
            <person name="Lin J."/>
            <person name="Lipzen A."/>
            <person name="Kuo A."/>
            <person name="Riley R."/>
            <person name="Mondo S."/>
            <person name="Labutti K."/>
            <person name="Haridas S."/>
            <person name="Pangalinan J."/>
            <person name="Salamov A.A."/>
            <person name="Simmons B.A."/>
            <person name="Magnuson J.K."/>
            <person name="Chen J."/>
            <person name="Drula E."/>
            <person name="Henrissat B."/>
            <person name="Wiebenga A."/>
            <person name="Lubbers R.J."/>
            <person name="Gomes A.C."/>
            <person name="Makela M.R."/>
            <person name="Stajich J."/>
            <person name="Grigoriev I.V."/>
            <person name="Mortensen U.H."/>
            <person name="De Vries R.P."/>
            <person name="Baker S.E."/>
            <person name="Andersen M.R."/>
        </authorList>
    </citation>
    <scope>NUCLEOTIDE SEQUENCE [LARGE SCALE GENOMIC DNA]</scope>
    <source>
        <strain evidence="1 2">CBS 123904</strain>
    </source>
</reference>
<proteinExistence type="predicted"/>
<protein>
    <submittedName>
        <fullName evidence="1">Uncharacterized protein</fullName>
    </submittedName>
</protein>
<keyword evidence="2" id="KW-1185">Reference proteome</keyword>
<dbReference type="Proteomes" id="UP001610446">
    <property type="component" value="Unassembled WGS sequence"/>
</dbReference>
<accession>A0ABR4IX48</accession>
<dbReference type="EMBL" id="JBFXLU010000261">
    <property type="protein sequence ID" value="KAL2832342.1"/>
    <property type="molecule type" value="Genomic_DNA"/>
</dbReference>
<name>A0ABR4IX48_9EURO</name>